<dbReference type="GO" id="GO:0009002">
    <property type="term" value="F:serine-type D-Ala-D-Ala carboxypeptidase activity"/>
    <property type="evidence" value="ECO:0007669"/>
    <property type="project" value="UniProtKB-EC"/>
</dbReference>
<protein>
    <submittedName>
        <fullName evidence="4">D-alanyl-D-alanine carboxypeptidase</fullName>
        <ecNumber evidence="4">3.4.16.4</ecNumber>
    </submittedName>
</protein>
<dbReference type="Gene3D" id="3.50.80.20">
    <property type="entry name" value="D-Ala-D-Ala carboxypeptidase C, peptidase S13"/>
    <property type="match status" value="1"/>
</dbReference>
<dbReference type="PANTHER" id="PTHR30023">
    <property type="entry name" value="D-ALANYL-D-ALANINE CARBOXYPEPTIDASE"/>
    <property type="match status" value="1"/>
</dbReference>
<evidence type="ECO:0000313" key="4">
    <source>
        <dbReference type="EMBL" id="MEY6432866.1"/>
    </source>
</evidence>
<keyword evidence="2 4" id="KW-0378">Hydrolase</keyword>
<feature type="signal peptide" evidence="3">
    <location>
        <begin position="1"/>
        <end position="28"/>
    </location>
</feature>
<keyword evidence="4" id="KW-0645">Protease</keyword>
<dbReference type="RefSeq" id="WP_369667252.1">
    <property type="nucleotide sequence ID" value="NZ_JBDKXB010000012.1"/>
</dbReference>
<sequence length="414" mass="44731">MTARYRLFCAWILLVSLVASFIGNVACAAGQALDRVLGLPHASLLVVESGAPVIARGADRPMIPASTMKLLTALAAIDRWGLDHRFATRFYLSSDDWLWVEGSGDPYLVSEELDLIVAALKRAGVRSVTGIGIDDALFDRNLRIPGRSRSANPYDAPVSAFAVNFNTIHLQVTGAQVQSAETQTPLTALGRELGARLGDGSHRINLQEPDRALRYAGELLAAKLAAEGILVGAGQRVGPVPSGARSVATHHNSRDLRGVLVPMLEYSNNFIANQLFLLLGADPRGGSLGMARSQAAMTEWARNRFGWRDFTIEDGAGLSRGNRLSAHQLADVVTAFLPYVDLMPVQPGNSAVRAKTGTLTGVSTYAGVIRRENAWSSFVLLVNQPVDHGLRRQVADDLARIETLERFCLARRCD</sequence>
<gene>
    <name evidence="4" type="ORF">ABC977_10645</name>
</gene>
<accession>A0ABV4BEB5</accession>
<keyword evidence="5" id="KW-1185">Reference proteome</keyword>
<keyword evidence="4" id="KW-0121">Carboxypeptidase</keyword>
<dbReference type="InterPro" id="IPR000667">
    <property type="entry name" value="Peptidase_S13"/>
</dbReference>
<comment type="similarity">
    <text evidence="1">Belongs to the peptidase S13 family.</text>
</comment>
<dbReference type="PANTHER" id="PTHR30023:SF0">
    <property type="entry name" value="PENICILLIN-SENSITIVE CARBOXYPEPTIDASE A"/>
    <property type="match status" value="1"/>
</dbReference>
<reference evidence="4 5" key="1">
    <citation type="submission" date="2024-05" db="EMBL/GenBank/DDBJ databases">
        <title>Genome Sequence and Characterization of the New Strain Purple Sulfur Bacterium of Genus Thioalkalicoccus.</title>
        <authorList>
            <person name="Bryantseva I.A."/>
            <person name="Kyndt J.A."/>
            <person name="Imhoff J.F."/>
        </authorList>
    </citation>
    <scope>NUCLEOTIDE SEQUENCE [LARGE SCALE GENOMIC DNA]</scope>
    <source>
        <strain evidence="4 5">Um2</strain>
    </source>
</reference>
<evidence type="ECO:0000256" key="1">
    <source>
        <dbReference type="ARBA" id="ARBA00006096"/>
    </source>
</evidence>
<comment type="caution">
    <text evidence="4">The sequence shown here is derived from an EMBL/GenBank/DDBJ whole genome shotgun (WGS) entry which is preliminary data.</text>
</comment>
<dbReference type="SUPFAM" id="SSF56601">
    <property type="entry name" value="beta-lactamase/transpeptidase-like"/>
    <property type="match status" value="1"/>
</dbReference>
<dbReference type="EC" id="3.4.16.4" evidence="4"/>
<dbReference type="PRINTS" id="PR00922">
    <property type="entry name" value="DADACBPTASE3"/>
</dbReference>
<proteinExistence type="inferred from homology"/>
<dbReference type="EMBL" id="JBDKXB010000012">
    <property type="protein sequence ID" value="MEY6432866.1"/>
    <property type="molecule type" value="Genomic_DNA"/>
</dbReference>
<evidence type="ECO:0000256" key="3">
    <source>
        <dbReference type="SAM" id="SignalP"/>
    </source>
</evidence>
<dbReference type="Gene3D" id="3.40.710.10">
    <property type="entry name" value="DD-peptidase/beta-lactamase superfamily"/>
    <property type="match status" value="2"/>
</dbReference>
<name>A0ABV4BEB5_9GAMM</name>
<feature type="chain" id="PRO_5045060648" evidence="3">
    <location>
        <begin position="29"/>
        <end position="414"/>
    </location>
</feature>
<dbReference type="Proteomes" id="UP001564408">
    <property type="component" value="Unassembled WGS sequence"/>
</dbReference>
<keyword evidence="3" id="KW-0732">Signal</keyword>
<evidence type="ECO:0000256" key="2">
    <source>
        <dbReference type="ARBA" id="ARBA00022801"/>
    </source>
</evidence>
<dbReference type="InterPro" id="IPR012338">
    <property type="entry name" value="Beta-lactam/transpept-like"/>
</dbReference>
<evidence type="ECO:0000313" key="5">
    <source>
        <dbReference type="Proteomes" id="UP001564408"/>
    </source>
</evidence>
<organism evidence="4 5">
    <name type="scientific">Thioalkalicoccus limnaeus</name>
    <dbReference type="NCBI Taxonomy" id="120681"/>
    <lineage>
        <taxon>Bacteria</taxon>
        <taxon>Pseudomonadati</taxon>
        <taxon>Pseudomonadota</taxon>
        <taxon>Gammaproteobacteria</taxon>
        <taxon>Chromatiales</taxon>
        <taxon>Chromatiaceae</taxon>
        <taxon>Thioalkalicoccus</taxon>
    </lineage>
</organism>
<dbReference type="Pfam" id="PF02113">
    <property type="entry name" value="Peptidase_S13"/>
    <property type="match status" value="2"/>
</dbReference>